<dbReference type="Proteomes" id="UP000182658">
    <property type="component" value="Unassembled WGS sequence"/>
</dbReference>
<dbReference type="EMBL" id="KV875102">
    <property type="protein sequence ID" value="OIW25054.1"/>
    <property type="molecule type" value="Genomic_DNA"/>
</dbReference>
<dbReference type="InParanoid" id="A0A1J7IC76"/>
<sequence length="78" mass="8830">MLLNVRLFVLLPAVKLGFQVTKMSPARVSSGWKVPGYWQFHSIRSMVVKDKQSAFAASMLIRHLLRMTCNEGKHQEGA</sequence>
<evidence type="ECO:0000313" key="2">
    <source>
        <dbReference type="EMBL" id="OIW25054.1"/>
    </source>
</evidence>
<protein>
    <recommendedName>
        <fullName evidence="4">Secreted protein</fullName>
    </recommendedName>
</protein>
<dbReference type="AlphaFoldDB" id="A0A1J7IC76"/>
<evidence type="ECO:0000256" key="1">
    <source>
        <dbReference type="SAM" id="SignalP"/>
    </source>
</evidence>
<proteinExistence type="predicted"/>
<keyword evidence="1" id="KW-0732">Signal</keyword>
<evidence type="ECO:0008006" key="4">
    <source>
        <dbReference type="Google" id="ProtNLM"/>
    </source>
</evidence>
<keyword evidence="3" id="KW-1185">Reference proteome</keyword>
<feature type="signal peptide" evidence="1">
    <location>
        <begin position="1"/>
        <end position="17"/>
    </location>
</feature>
<accession>A0A1J7IC76</accession>
<evidence type="ECO:0000313" key="3">
    <source>
        <dbReference type="Proteomes" id="UP000182658"/>
    </source>
</evidence>
<feature type="chain" id="PRO_5012182188" description="Secreted protein" evidence="1">
    <location>
        <begin position="18"/>
        <end position="78"/>
    </location>
</feature>
<reference evidence="2 3" key="1">
    <citation type="submission" date="2016-10" db="EMBL/GenBank/DDBJ databases">
        <title>Draft genome sequence of Coniochaeta ligniaria NRRL30616, a lignocellulolytic fungus for bioabatement of inhibitors in plant biomass hydrolysates.</title>
        <authorList>
            <consortium name="DOE Joint Genome Institute"/>
            <person name="Jimenez D.J."/>
            <person name="Hector R.E."/>
            <person name="Riley R."/>
            <person name="Sun H."/>
            <person name="Grigoriev I.V."/>
            <person name="Van Elsas J.D."/>
            <person name="Nichols N.N."/>
        </authorList>
    </citation>
    <scope>NUCLEOTIDE SEQUENCE [LARGE SCALE GENOMIC DNA]</scope>
    <source>
        <strain evidence="2 3">NRRL 30616</strain>
    </source>
</reference>
<organism evidence="2 3">
    <name type="scientific">Coniochaeta ligniaria NRRL 30616</name>
    <dbReference type="NCBI Taxonomy" id="1408157"/>
    <lineage>
        <taxon>Eukaryota</taxon>
        <taxon>Fungi</taxon>
        <taxon>Dikarya</taxon>
        <taxon>Ascomycota</taxon>
        <taxon>Pezizomycotina</taxon>
        <taxon>Sordariomycetes</taxon>
        <taxon>Sordariomycetidae</taxon>
        <taxon>Coniochaetales</taxon>
        <taxon>Coniochaetaceae</taxon>
        <taxon>Coniochaeta</taxon>
    </lineage>
</organism>
<gene>
    <name evidence="2" type="ORF">CONLIGDRAFT_636182</name>
</gene>
<name>A0A1J7IC76_9PEZI</name>